<dbReference type="Gene3D" id="3.30.470.20">
    <property type="entry name" value="ATP-grasp fold, B domain"/>
    <property type="match status" value="2"/>
</dbReference>
<evidence type="ECO:0000256" key="13">
    <source>
        <dbReference type="ARBA" id="ARBA00022960"/>
    </source>
</evidence>
<sequence length="421" mass="46199">MRVRVGVIFGGESVEHEISIISAMQAIAAMDENKYEVVPLYISKQNRWYTGKALTNIETFKDLDAAIANAQQVLLQTEHGHHYVYAFPFKMLKNKPIAEIDVAFPVVHGTNVEDGTLQGYLDSLRIPYAGPTVGAAAVGQDKVFMKNIWQANGLPVVPFVWLYSNQWEQQPERFVHRIEATLHFPVIVKPANLGSSVGISIAKDTDSLIEAINESAQFDDKIIVEQVVNNLLEVNCSVLGDFTHAVASPIEEVTGSDEILSYRDKYQGGKGKGGSKADGGKLALLKTDGAKTAGGGSKGAGMAATNRVIPARISEEATKEIQRLARQAFYTLNMSGVSRIDFLIDKEEGNVYLNEINTIPGSLSFYLWQESGVDFTELTDRLIQFAIKAKQRRERKVFSYDSNVLANAKLPAQGAKSGVKQ</sequence>
<evidence type="ECO:0000256" key="7">
    <source>
        <dbReference type="ARBA" id="ARBA00022490"/>
    </source>
</evidence>
<dbReference type="HAMAP" id="MF_00047">
    <property type="entry name" value="Dala_Dala_lig"/>
    <property type="match status" value="1"/>
</dbReference>
<feature type="binding site" evidence="24">
    <location>
        <position position="355"/>
    </location>
    <ligand>
        <name>Mg(2+)</name>
        <dbReference type="ChEBI" id="CHEBI:18420"/>
        <label>2</label>
    </ligand>
</feature>
<dbReference type="GO" id="GO:0046872">
    <property type="term" value="F:metal ion binding"/>
    <property type="evidence" value="ECO:0007669"/>
    <property type="project" value="UniProtKB-KW"/>
</dbReference>
<keyword evidence="10 25" id="KW-0547">Nucleotide-binding</keyword>
<dbReference type="InterPro" id="IPR013815">
    <property type="entry name" value="ATP_grasp_subdomain_1"/>
</dbReference>
<dbReference type="UniPathway" id="UPA00219"/>
<evidence type="ECO:0000256" key="6">
    <source>
        <dbReference type="ARBA" id="ARBA00012216"/>
    </source>
</evidence>
<dbReference type="Gene3D" id="3.30.1490.20">
    <property type="entry name" value="ATP-grasp fold, A domain"/>
    <property type="match status" value="1"/>
</dbReference>
<dbReference type="GO" id="GO:0005524">
    <property type="term" value="F:ATP binding"/>
    <property type="evidence" value="ECO:0007669"/>
    <property type="project" value="UniProtKB-UniRule"/>
</dbReference>
<evidence type="ECO:0000256" key="15">
    <source>
        <dbReference type="ARBA" id="ARBA00023211"/>
    </source>
</evidence>
<dbReference type="EMBL" id="VBWP01000005">
    <property type="protein sequence ID" value="TLG73900.1"/>
    <property type="molecule type" value="Genomic_DNA"/>
</dbReference>
<keyword evidence="9 24" id="KW-0479">Metal-binding</keyword>
<dbReference type="Pfam" id="PF07478">
    <property type="entry name" value="Dala_Dala_lig_C"/>
    <property type="match status" value="2"/>
</dbReference>
<dbReference type="SUPFAM" id="SSF56059">
    <property type="entry name" value="Glutathione synthetase ATP-binding domain-like"/>
    <property type="match status" value="1"/>
</dbReference>
<evidence type="ECO:0000313" key="28">
    <source>
        <dbReference type="Proteomes" id="UP000306912"/>
    </source>
</evidence>
<evidence type="ECO:0000256" key="24">
    <source>
        <dbReference type="PIRSR" id="PIRSR039102-3"/>
    </source>
</evidence>
<evidence type="ECO:0000259" key="26">
    <source>
        <dbReference type="PROSITE" id="PS50975"/>
    </source>
</evidence>
<feature type="binding site" evidence="24">
    <location>
        <position position="357"/>
    </location>
    <ligand>
        <name>Mg(2+)</name>
        <dbReference type="ChEBI" id="CHEBI:18420"/>
        <label>2</label>
    </ligand>
</feature>
<feature type="domain" description="ATP-grasp" evidence="26">
    <location>
        <begin position="146"/>
        <end position="384"/>
    </location>
</feature>
<dbReference type="GO" id="GO:0008360">
    <property type="term" value="P:regulation of cell shape"/>
    <property type="evidence" value="ECO:0007669"/>
    <property type="project" value="UniProtKB-KW"/>
</dbReference>
<feature type="active site" evidence="23">
    <location>
        <position position="195"/>
    </location>
</feature>
<feature type="active site" evidence="23">
    <location>
        <position position="15"/>
    </location>
</feature>
<comment type="function">
    <text evidence="2 22">Cell wall formation.</text>
</comment>
<dbReference type="SUPFAM" id="SSF52440">
    <property type="entry name" value="PreATP-grasp domain"/>
    <property type="match status" value="1"/>
</dbReference>
<evidence type="ECO:0000256" key="1">
    <source>
        <dbReference type="ARBA" id="ARBA00001936"/>
    </source>
</evidence>
<evidence type="ECO:0000256" key="20">
    <source>
        <dbReference type="ARBA" id="ARBA00076288"/>
    </source>
</evidence>
<dbReference type="EC" id="6.3.2.4" evidence="6 22"/>
<dbReference type="PROSITE" id="PS00844">
    <property type="entry name" value="DALA_DALA_LIGASE_2"/>
    <property type="match status" value="1"/>
</dbReference>
<keyword evidence="12 24" id="KW-0460">Magnesium</keyword>
<keyword evidence="28" id="KW-1185">Reference proteome</keyword>
<evidence type="ECO:0000256" key="21">
    <source>
        <dbReference type="ARBA" id="ARBA00077154"/>
    </source>
</evidence>
<comment type="similarity">
    <text evidence="5 22">Belongs to the D-alanine--D-alanine ligase family.</text>
</comment>
<reference evidence="27 28" key="1">
    <citation type="submission" date="2019-05" db="EMBL/GenBank/DDBJ databases">
        <title>Culicoidintestinum kansasii gen. nov., sp. nov. from the gastrointestinal tract of the biting midge, Culicoides sonorensis.</title>
        <authorList>
            <person name="Neupane S."/>
            <person name="Ghosh A."/>
            <person name="Gunther S."/>
            <person name="Martin K."/>
            <person name="Zurek L."/>
        </authorList>
    </citation>
    <scope>NUCLEOTIDE SEQUENCE [LARGE SCALE GENOMIC DNA]</scope>
    <source>
        <strain evidence="27 28">CS-1</strain>
    </source>
</reference>
<evidence type="ECO:0000256" key="9">
    <source>
        <dbReference type="ARBA" id="ARBA00022723"/>
    </source>
</evidence>
<dbReference type="InterPro" id="IPR011095">
    <property type="entry name" value="Dala_Dala_lig_C"/>
</dbReference>
<dbReference type="GO" id="GO:0071555">
    <property type="term" value="P:cell wall organization"/>
    <property type="evidence" value="ECO:0007669"/>
    <property type="project" value="UniProtKB-KW"/>
</dbReference>
<evidence type="ECO:0000256" key="23">
    <source>
        <dbReference type="PIRSR" id="PIRSR039102-1"/>
    </source>
</evidence>
<evidence type="ECO:0000313" key="27">
    <source>
        <dbReference type="EMBL" id="TLG73900.1"/>
    </source>
</evidence>
<evidence type="ECO:0000256" key="12">
    <source>
        <dbReference type="ARBA" id="ARBA00022842"/>
    </source>
</evidence>
<dbReference type="Gene3D" id="3.40.50.20">
    <property type="match status" value="1"/>
</dbReference>
<dbReference type="InterPro" id="IPR016185">
    <property type="entry name" value="PreATP-grasp_dom_sf"/>
</dbReference>
<evidence type="ECO:0000256" key="8">
    <source>
        <dbReference type="ARBA" id="ARBA00022598"/>
    </source>
</evidence>
<dbReference type="PROSITE" id="PS50975">
    <property type="entry name" value="ATP_GRASP"/>
    <property type="match status" value="1"/>
</dbReference>
<dbReference type="OrthoDB" id="9813261at2"/>
<organism evidence="27 28">
    <name type="scientific">Culicoidibacter larvae</name>
    <dbReference type="NCBI Taxonomy" id="2579976"/>
    <lineage>
        <taxon>Bacteria</taxon>
        <taxon>Bacillati</taxon>
        <taxon>Bacillota</taxon>
        <taxon>Culicoidibacteria</taxon>
        <taxon>Culicoidibacterales</taxon>
        <taxon>Culicoidibacteraceae</taxon>
        <taxon>Culicoidibacter</taxon>
    </lineage>
</organism>
<dbReference type="InterPro" id="IPR011761">
    <property type="entry name" value="ATP-grasp"/>
</dbReference>
<evidence type="ECO:0000256" key="10">
    <source>
        <dbReference type="ARBA" id="ARBA00022741"/>
    </source>
</evidence>
<evidence type="ECO:0000256" key="2">
    <source>
        <dbReference type="ARBA" id="ARBA00003921"/>
    </source>
</evidence>
<accession>A0A5R8QC89</accession>
<dbReference type="FunCoup" id="A0A5R8QC89">
    <property type="interactions" value="249"/>
</dbReference>
<comment type="pathway">
    <text evidence="4 22">Cell wall biogenesis; peptidoglycan biosynthesis.</text>
</comment>
<evidence type="ECO:0000256" key="18">
    <source>
        <dbReference type="ARBA" id="ARBA00060592"/>
    </source>
</evidence>
<evidence type="ECO:0000256" key="3">
    <source>
        <dbReference type="ARBA" id="ARBA00004496"/>
    </source>
</evidence>
<gene>
    <name evidence="22" type="primary">ddl</name>
    <name evidence="27" type="ORF">FEZ08_07145</name>
</gene>
<dbReference type="PANTHER" id="PTHR23132">
    <property type="entry name" value="D-ALANINE--D-ALANINE LIGASE"/>
    <property type="match status" value="1"/>
</dbReference>
<dbReference type="InterPro" id="IPR011127">
    <property type="entry name" value="Dala_Dala_lig_N"/>
</dbReference>
<comment type="catalytic activity">
    <reaction evidence="17 22">
        <text>2 D-alanine + ATP = D-alanyl-D-alanine + ADP + phosphate + H(+)</text>
        <dbReference type="Rhea" id="RHEA:11224"/>
        <dbReference type="ChEBI" id="CHEBI:15378"/>
        <dbReference type="ChEBI" id="CHEBI:30616"/>
        <dbReference type="ChEBI" id="CHEBI:43474"/>
        <dbReference type="ChEBI" id="CHEBI:57416"/>
        <dbReference type="ChEBI" id="CHEBI:57822"/>
        <dbReference type="ChEBI" id="CHEBI:456216"/>
        <dbReference type="EC" id="6.3.2.4"/>
    </reaction>
</comment>
<dbReference type="GO" id="GO:0009252">
    <property type="term" value="P:peptidoglycan biosynthetic process"/>
    <property type="evidence" value="ECO:0007669"/>
    <property type="project" value="UniProtKB-UniRule"/>
</dbReference>
<comment type="subcellular location">
    <subcellularLocation>
        <location evidence="3 22">Cytoplasm</location>
    </subcellularLocation>
</comment>
<evidence type="ECO:0000256" key="14">
    <source>
        <dbReference type="ARBA" id="ARBA00022984"/>
    </source>
</evidence>
<dbReference type="InterPro" id="IPR005905">
    <property type="entry name" value="D_ala_D_ala"/>
</dbReference>
<dbReference type="PIRSF" id="PIRSF039102">
    <property type="entry name" value="Ddl/VanB"/>
    <property type="match status" value="1"/>
</dbReference>
<comment type="pathway">
    <text evidence="18">Glycan biosynthesis.</text>
</comment>
<proteinExistence type="inferred from homology"/>
<dbReference type="PANTHER" id="PTHR23132:SF25">
    <property type="entry name" value="D-ALANINE--D-ALANINE LIGASE A"/>
    <property type="match status" value="1"/>
</dbReference>
<comment type="cofactor">
    <cofactor evidence="1">
        <name>Mn(2+)</name>
        <dbReference type="ChEBI" id="CHEBI:29035"/>
    </cofactor>
</comment>
<feature type="active site" evidence="23">
    <location>
        <position position="362"/>
    </location>
</feature>
<comment type="cofactor">
    <cofactor evidence="24">
        <name>Mg(2+)</name>
        <dbReference type="ChEBI" id="CHEBI:18420"/>
    </cofactor>
    <cofactor evidence="24">
        <name>Mn(2+)</name>
        <dbReference type="ChEBI" id="CHEBI:29035"/>
    </cofactor>
    <text evidence="24">Binds 2 magnesium or manganese ions per subunit.</text>
</comment>
<dbReference type="Pfam" id="PF01820">
    <property type="entry name" value="Dala_Dala_lig_N"/>
    <property type="match status" value="1"/>
</dbReference>
<evidence type="ECO:0000256" key="25">
    <source>
        <dbReference type="PROSITE-ProRule" id="PRU00409"/>
    </source>
</evidence>
<feature type="binding site" evidence="24">
    <location>
        <position position="355"/>
    </location>
    <ligand>
        <name>Mg(2+)</name>
        <dbReference type="ChEBI" id="CHEBI:18420"/>
        <label>1</label>
    </ligand>
</feature>
<evidence type="ECO:0000256" key="5">
    <source>
        <dbReference type="ARBA" id="ARBA00010871"/>
    </source>
</evidence>
<dbReference type="InterPro" id="IPR000291">
    <property type="entry name" value="D-Ala_lig_Van_CS"/>
</dbReference>
<keyword evidence="15 24" id="KW-0464">Manganese</keyword>
<keyword evidence="11 25" id="KW-0067">ATP-binding</keyword>
<dbReference type="GO" id="GO:0008716">
    <property type="term" value="F:D-alanine-D-alanine ligase activity"/>
    <property type="evidence" value="ECO:0007669"/>
    <property type="project" value="UniProtKB-UniRule"/>
</dbReference>
<dbReference type="GO" id="GO:0005829">
    <property type="term" value="C:cytosol"/>
    <property type="evidence" value="ECO:0007669"/>
    <property type="project" value="TreeGrafter"/>
</dbReference>
<feature type="binding site" evidence="24">
    <location>
        <position position="341"/>
    </location>
    <ligand>
        <name>Mg(2+)</name>
        <dbReference type="ChEBI" id="CHEBI:18420"/>
        <label>1</label>
    </ligand>
</feature>
<keyword evidence="16 22" id="KW-0961">Cell wall biogenesis/degradation</keyword>
<name>A0A5R8QC89_9FIRM</name>
<dbReference type="RefSeq" id="WP_138191039.1">
    <property type="nucleotide sequence ID" value="NZ_VBWP01000005.1"/>
</dbReference>
<protein>
    <recommendedName>
        <fullName evidence="19 22">D-alanine--D-alanine ligase</fullName>
        <ecNumber evidence="6 22">6.3.2.4</ecNumber>
    </recommendedName>
    <alternativeName>
        <fullName evidence="21 22">D-Ala-D-Ala ligase</fullName>
    </alternativeName>
    <alternativeName>
        <fullName evidence="20 22">D-alanylalanine synthetase</fullName>
    </alternativeName>
</protein>
<evidence type="ECO:0000256" key="17">
    <source>
        <dbReference type="ARBA" id="ARBA00047614"/>
    </source>
</evidence>
<dbReference type="Proteomes" id="UP000306912">
    <property type="component" value="Unassembled WGS sequence"/>
</dbReference>
<evidence type="ECO:0000256" key="16">
    <source>
        <dbReference type="ARBA" id="ARBA00023316"/>
    </source>
</evidence>
<dbReference type="AlphaFoldDB" id="A0A5R8QC89"/>
<evidence type="ECO:0000256" key="11">
    <source>
        <dbReference type="ARBA" id="ARBA00022840"/>
    </source>
</evidence>
<evidence type="ECO:0000256" key="22">
    <source>
        <dbReference type="HAMAP-Rule" id="MF_00047"/>
    </source>
</evidence>
<comment type="caution">
    <text evidence="27">The sequence shown here is derived from an EMBL/GenBank/DDBJ whole genome shotgun (WGS) entry which is preliminary data.</text>
</comment>
<evidence type="ECO:0000256" key="19">
    <source>
        <dbReference type="ARBA" id="ARBA00068427"/>
    </source>
</evidence>
<evidence type="ECO:0000256" key="4">
    <source>
        <dbReference type="ARBA" id="ARBA00004752"/>
    </source>
</evidence>
<dbReference type="InParanoid" id="A0A5R8QC89"/>
<keyword evidence="8 22" id="KW-0436">Ligase</keyword>
<keyword evidence="14 22" id="KW-0573">Peptidoglycan synthesis</keyword>
<dbReference type="FunFam" id="3.30.1490.20:FF:000007">
    <property type="entry name" value="D-alanine--D-alanine ligase"/>
    <property type="match status" value="1"/>
</dbReference>
<keyword evidence="7 22" id="KW-0963">Cytoplasm</keyword>
<keyword evidence="13 22" id="KW-0133">Cell shape</keyword>